<name>A0A2P5BCG6_PARAD</name>
<sequence length="118" mass="13056">MTQKQITERLQLVVRPSIISGGAGATTERRHSLITYKSSVNNAAAPKCRMVRIFSGGLSSTNHSASNSIRCRRRGYGTPAAGEVLIKRALTPPKRRLTLRWWNFRPTPSRLSSMSMAS</sequence>
<evidence type="ECO:0000313" key="1">
    <source>
        <dbReference type="EMBL" id="PON46483.1"/>
    </source>
</evidence>
<accession>A0A2P5BCG6</accession>
<keyword evidence="2" id="KW-1185">Reference proteome</keyword>
<comment type="caution">
    <text evidence="1">The sequence shown here is derived from an EMBL/GenBank/DDBJ whole genome shotgun (WGS) entry which is preliminary data.</text>
</comment>
<dbReference type="Proteomes" id="UP000237105">
    <property type="component" value="Unassembled WGS sequence"/>
</dbReference>
<protein>
    <submittedName>
        <fullName evidence="1">Uncharacterized protein</fullName>
    </submittedName>
</protein>
<dbReference type="EMBL" id="JXTB01000310">
    <property type="protein sequence ID" value="PON46483.1"/>
    <property type="molecule type" value="Genomic_DNA"/>
</dbReference>
<organism evidence="1 2">
    <name type="scientific">Parasponia andersonii</name>
    <name type="common">Sponia andersonii</name>
    <dbReference type="NCBI Taxonomy" id="3476"/>
    <lineage>
        <taxon>Eukaryota</taxon>
        <taxon>Viridiplantae</taxon>
        <taxon>Streptophyta</taxon>
        <taxon>Embryophyta</taxon>
        <taxon>Tracheophyta</taxon>
        <taxon>Spermatophyta</taxon>
        <taxon>Magnoliopsida</taxon>
        <taxon>eudicotyledons</taxon>
        <taxon>Gunneridae</taxon>
        <taxon>Pentapetalae</taxon>
        <taxon>rosids</taxon>
        <taxon>fabids</taxon>
        <taxon>Rosales</taxon>
        <taxon>Cannabaceae</taxon>
        <taxon>Parasponia</taxon>
    </lineage>
</organism>
<gene>
    <name evidence="1" type="ORF">PanWU01x14_251290</name>
</gene>
<reference evidence="2" key="1">
    <citation type="submission" date="2016-06" db="EMBL/GenBank/DDBJ databases">
        <title>Parallel loss of symbiosis genes in relatives of nitrogen-fixing non-legume Parasponia.</title>
        <authorList>
            <person name="Van Velzen R."/>
            <person name="Holmer R."/>
            <person name="Bu F."/>
            <person name="Rutten L."/>
            <person name="Van Zeijl A."/>
            <person name="Liu W."/>
            <person name="Santuari L."/>
            <person name="Cao Q."/>
            <person name="Sharma T."/>
            <person name="Shen D."/>
            <person name="Roswanjaya Y."/>
            <person name="Wardhani T."/>
            <person name="Kalhor M.S."/>
            <person name="Jansen J."/>
            <person name="Van den Hoogen J."/>
            <person name="Gungor B."/>
            <person name="Hartog M."/>
            <person name="Hontelez J."/>
            <person name="Verver J."/>
            <person name="Yang W.-C."/>
            <person name="Schijlen E."/>
            <person name="Repin R."/>
            <person name="Schilthuizen M."/>
            <person name="Schranz E."/>
            <person name="Heidstra R."/>
            <person name="Miyata K."/>
            <person name="Fedorova E."/>
            <person name="Kohlen W."/>
            <person name="Bisseling T."/>
            <person name="Smit S."/>
            <person name="Geurts R."/>
        </authorList>
    </citation>
    <scope>NUCLEOTIDE SEQUENCE [LARGE SCALE GENOMIC DNA]</scope>
    <source>
        <strain evidence="2">cv. WU1-14</strain>
    </source>
</reference>
<dbReference type="AlphaFoldDB" id="A0A2P5BCG6"/>
<dbReference type="OrthoDB" id="3817375at2759"/>
<evidence type="ECO:0000313" key="2">
    <source>
        <dbReference type="Proteomes" id="UP000237105"/>
    </source>
</evidence>
<proteinExistence type="predicted"/>